<dbReference type="EMBL" id="JBGBPQ010000016">
    <property type="protein sequence ID" value="KAL1508223.1"/>
    <property type="molecule type" value="Genomic_DNA"/>
</dbReference>
<evidence type="ECO:0000256" key="1">
    <source>
        <dbReference type="SAM" id="MobiDB-lite"/>
    </source>
</evidence>
<feature type="compositionally biased region" description="Acidic residues" evidence="1">
    <location>
        <begin position="315"/>
        <end position="325"/>
    </location>
</feature>
<feature type="region of interest" description="Disordered" evidence="1">
    <location>
        <begin position="315"/>
        <end position="341"/>
    </location>
</feature>
<proteinExistence type="predicted"/>
<gene>
    <name evidence="2" type="ORF">AB1Y20_004340</name>
</gene>
<dbReference type="AlphaFoldDB" id="A0AB34IYX3"/>
<evidence type="ECO:0000313" key="2">
    <source>
        <dbReference type="EMBL" id="KAL1508223.1"/>
    </source>
</evidence>
<sequence length="404" mass="43845">MSEELSQSARVEQVDTAEMVVASMSALDISALQKKTWSASNAVARSECDCATGGDSTQTAAECAARQDVLAAAELELVALPHMAVLGLDEDRAHDGELPALAPSTVASSTGSLPMEPQCAAQNVPSGLLGRGSSNGLLGRSSNMPEELQLAWRLVITHLEADLVALTLPQVCKDLGHIATESLVLASVLGCMPGSDAIARQQEETEILSAYPAGRFVAEGGFKKVYCVRNVAQRRTEAMGVMDLRSLREQGLENQLGTELWISFLVSQISLRGACPHFLRVYQYFQSASPPPSNDWGEFEAIDQQDETVALDLSETTDSEEEAEMDEPKSRRNGRKPAVTARKVPNNKQCYQYVLMQLAEFGDMEEACKKESNAAWPVSRLPEMLFQMLFSMYSAQVTSILTST</sequence>
<comment type="caution">
    <text evidence="2">The sequence shown here is derived from an EMBL/GenBank/DDBJ whole genome shotgun (WGS) entry which is preliminary data.</text>
</comment>
<organism evidence="2 3">
    <name type="scientific">Prymnesium parvum</name>
    <name type="common">Toxic golden alga</name>
    <dbReference type="NCBI Taxonomy" id="97485"/>
    <lineage>
        <taxon>Eukaryota</taxon>
        <taxon>Haptista</taxon>
        <taxon>Haptophyta</taxon>
        <taxon>Prymnesiophyceae</taxon>
        <taxon>Prymnesiales</taxon>
        <taxon>Prymnesiaceae</taxon>
        <taxon>Prymnesium</taxon>
    </lineage>
</organism>
<protein>
    <submittedName>
        <fullName evidence="2">Uncharacterized protein</fullName>
    </submittedName>
</protein>
<keyword evidence="3" id="KW-1185">Reference proteome</keyword>
<dbReference type="Proteomes" id="UP001515480">
    <property type="component" value="Unassembled WGS sequence"/>
</dbReference>
<evidence type="ECO:0000313" key="3">
    <source>
        <dbReference type="Proteomes" id="UP001515480"/>
    </source>
</evidence>
<name>A0AB34IYX3_PRYPA</name>
<reference evidence="2 3" key="1">
    <citation type="journal article" date="2024" name="Science">
        <title>Giant polyketide synthase enzymes in the biosynthesis of giant marine polyether toxins.</title>
        <authorList>
            <person name="Fallon T.R."/>
            <person name="Shende V.V."/>
            <person name="Wierzbicki I.H."/>
            <person name="Pendleton A.L."/>
            <person name="Watervoot N.F."/>
            <person name="Auber R.P."/>
            <person name="Gonzalez D.J."/>
            <person name="Wisecaver J.H."/>
            <person name="Moore B.S."/>
        </authorList>
    </citation>
    <scope>NUCLEOTIDE SEQUENCE [LARGE SCALE GENOMIC DNA]</scope>
    <source>
        <strain evidence="2 3">12B1</strain>
    </source>
</reference>
<accession>A0AB34IYX3</accession>